<dbReference type="PANTHER" id="PTHR33112:SF12">
    <property type="entry name" value="HETEROKARYON INCOMPATIBILITY DOMAIN-CONTAINING PROTEIN"/>
    <property type="match status" value="1"/>
</dbReference>
<dbReference type="AlphaFoldDB" id="A0AAE0KIZ3"/>
<evidence type="ECO:0000313" key="3">
    <source>
        <dbReference type="EMBL" id="KAK3377511.1"/>
    </source>
</evidence>
<proteinExistence type="predicted"/>
<evidence type="ECO:0000259" key="2">
    <source>
        <dbReference type="Pfam" id="PF06985"/>
    </source>
</evidence>
<organism evidence="3 4">
    <name type="scientific">Podospora didyma</name>
    <dbReference type="NCBI Taxonomy" id="330526"/>
    <lineage>
        <taxon>Eukaryota</taxon>
        <taxon>Fungi</taxon>
        <taxon>Dikarya</taxon>
        <taxon>Ascomycota</taxon>
        <taxon>Pezizomycotina</taxon>
        <taxon>Sordariomycetes</taxon>
        <taxon>Sordariomycetidae</taxon>
        <taxon>Sordariales</taxon>
        <taxon>Podosporaceae</taxon>
        <taxon>Podospora</taxon>
    </lineage>
</organism>
<dbReference type="EMBL" id="JAULSW010000006">
    <property type="protein sequence ID" value="KAK3377511.1"/>
    <property type="molecule type" value="Genomic_DNA"/>
</dbReference>
<feature type="domain" description="Heterokaryon incompatibility" evidence="2">
    <location>
        <begin position="279"/>
        <end position="425"/>
    </location>
</feature>
<gene>
    <name evidence="3" type="ORF">B0H63DRAFT_477330</name>
</gene>
<evidence type="ECO:0000256" key="1">
    <source>
        <dbReference type="SAM" id="MobiDB-lite"/>
    </source>
</evidence>
<dbReference type="InterPro" id="IPR010730">
    <property type="entry name" value="HET"/>
</dbReference>
<feature type="region of interest" description="Disordered" evidence="1">
    <location>
        <begin position="29"/>
        <end position="63"/>
    </location>
</feature>
<reference evidence="3" key="1">
    <citation type="journal article" date="2023" name="Mol. Phylogenet. Evol.">
        <title>Genome-scale phylogeny and comparative genomics of the fungal order Sordariales.</title>
        <authorList>
            <person name="Hensen N."/>
            <person name="Bonometti L."/>
            <person name="Westerberg I."/>
            <person name="Brannstrom I.O."/>
            <person name="Guillou S."/>
            <person name="Cros-Aarteil S."/>
            <person name="Calhoun S."/>
            <person name="Haridas S."/>
            <person name="Kuo A."/>
            <person name="Mondo S."/>
            <person name="Pangilinan J."/>
            <person name="Riley R."/>
            <person name="LaButti K."/>
            <person name="Andreopoulos B."/>
            <person name="Lipzen A."/>
            <person name="Chen C."/>
            <person name="Yan M."/>
            <person name="Daum C."/>
            <person name="Ng V."/>
            <person name="Clum A."/>
            <person name="Steindorff A."/>
            <person name="Ohm R.A."/>
            <person name="Martin F."/>
            <person name="Silar P."/>
            <person name="Natvig D.O."/>
            <person name="Lalanne C."/>
            <person name="Gautier V."/>
            <person name="Ament-Velasquez S.L."/>
            <person name="Kruys A."/>
            <person name="Hutchinson M.I."/>
            <person name="Powell A.J."/>
            <person name="Barry K."/>
            <person name="Miller A.N."/>
            <person name="Grigoriev I.V."/>
            <person name="Debuchy R."/>
            <person name="Gladieux P."/>
            <person name="Hiltunen Thoren M."/>
            <person name="Johannesson H."/>
        </authorList>
    </citation>
    <scope>NUCLEOTIDE SEQUENCE</scope>
    <source>
        <strain evidence="3">CBS 232.78</strain>
    </source>
</reference>
<protein>
    <submittedName>
        <fullName evidence="3">Heterokaryon incompatibility protein-domain-containing protein</fullName>
    </submittedName>
</protein>
<sequence length="816" mass="91613">MPVDRNSFNKWNGAGTFFQSLIAKADSKGKSKAEVGIGRNRVESNNESHDSKSNTTTILEPQTPSLHEVADTDTLCSQCASLNLSNHKFTARTTLTTTTRTSTTTVVPAEFDSTGFDPAHLGTLDQIYRRSTACAFCRLIYDCTHSDTGGDGIGHDGLDAEGKQVSCQIEWHLDSRAQDSRPTTRRMLVFNEHGAFPEFYVVPVAPSSNHDAIPVGRAMDRDAADMRLLMTWLQSCQNEHTDCSNHQKANLAALTIEIRLIDVFALCIRVIPPGETPSYASLSYVWGQTQQMMLQTDNTDTLHAPGGLLKFRLKIPPTIWNAFEVARQLGIPYIWVDALCISQDDMEDKARQIQVMDKIYQHAVLTICVAAGEGSQSGIPGVDGTSKSLPQNRETYRDLQLTTMRPVAALIGASRWDTRAWTFQERLLSTRCAIFTNAGLVWQCSTTTWREDMTSPFGDRTLWSLDSVGSPLRALMGNPLRSYTSCVRIYSSRKLTYLGDKLEAFNGLSTFLGRKLGSEIVFGLPSRYFDWALLWEPEDAGERIAFDYYSWRTAVLPSWSWCGWDHQVDWRLSTVGGPLFNLHEWLTEHTWIIWRIAKDQHWKLVHDSCDTVASTTSNQTTHTYQSKRWDGYGPSAANAYGRSDAAAKCRHSASVPLLHEIDCLPAPEMPVDGRLLFKTFTGFFTLSRKSMSKSTFQSALVPGLCRFGITDISGDWCGSIILDKSWMNSVGAVFEFAAVSDAKEFTLEELDTWTYYIPEERQQAEWYCFNALMLKWSPDGNDKQPLAERVGLAKIFQSSFFGRSFKPCAWKRIVMT</sequence>
<accession>A0AAE0KIZ3</accession>
<dbReference type="Pfam" id="PF06985">
    <property type="entry name" value="HET"/>
    <property type="match status" value="1"/>
</dbReference>
<reference evidence="3" key="2">
    <citation type="submission" date="2023-06" db="EMBL/GenBank/DDBJ databases">
        <authorList>
            <consortium name="Lawrence Berkeley National Laboratory"/>
            <person name="Haridas S."/>
            <person name="Hensen N."/>
            <person name="Bonometti L."/>
            <person name="Westerberg I."/>
            <person name="Brannstrom I.O."/>
            <person name="Guillou S."/>
            <person name="Cros-Aarteil S."/>
            <person name="Calhoun S."/>
            <person name="Kuo A."/>
            <person name="Mondo S."/>
            <person name="Pangilinan J."/>
            <person name="Riley R."/>
            <person name="LaButti K."/>
            <person name="Andreopoulos B."/>
            <person name="Lipzen A."/>
            <person name="Chen C."/>
            <person name="Yanf M."/>
            <person name="Daum C."/>
            <person name="Ng V."/>
            <person name="Clum A."/>
            <person name="Steindorff A."/>
            <person name="Ohm R."/>
            <person name="Martin F."/>
            <person name="Silar P."/>
            <person name="Natvig D."/>
            <person name="Lalanne C."/>
            <person name="Gautier V."/>
            <person name="Ament-velasquez S.L."/>
            <person name="Kruys A."/>
            <person name="Hutchinson M.I."/>
            <person name="Powell A.J."/>
            <person name="Barry K."/>
            <person name="Miller A.N."/>
            <person name="Grigoriev I.V."/>
            <person name="Debuchy R."/>
            <person name="Gladieux P."/>
            <person name="Thoren M.H."/>
            <person name="Johannesson H."/>
        </authorList>
    </citation>
    <scope>NUCLEOTIDE SEQUENCE</scope>
    <source>
        <strain evidence="3">CBS 232.78</strain>
    </source>
</reference>
<evidence type="ECO:0000313" key="4">
    <source>
        <dbReference type="Proteomes" id="UP001285441"/>
    </source>
</evidence>
<feature type="compositionally biased region" description="Basic and acidic residues" evidence="1">
    <location>
        <begin position="40"/>
        <end position="52"/>
    </location>
</feature>
<dbReference type="Proteomes" id="UP001285441">
    <property type="component" value="Unassembled WGS sequence"/>
</dbReference>
<keyword evidence="4" id="KW-1185">Reference proteome</keyword>
<dbReference type="PANTHER" id="PTHR33112">
    <property type="entry name" value="DOMAIN PROTEIN, PUTATIVE-RELATED"/>
    <property type="match status" value="1"/>
</dbReference>
<comment type="caution">
    <text evidence="3">The sequence shown here is derived from an EMBL/GenBank/DDBJ whole genome shotgun (WGS) entry which is preliminary data.</text>
</comment>
<feature type="compositionally biased region" description="Polar residues" evidence="1">
    <location>
        <begin position="53"/>
        <end position="63"/>
    </location>
</feature>
<name>A0AAE0KIZ3_9PEZI</name>